<feature type="compositionally biased region" description="Polar residues" evidence="1">
    <location>
        <begin position="26"/>
        <end position="39"/>
    </location>
</feature>
<keyword evidence="3" id="KW-1185">Reference proteome</keyword>
<feature type="compositionally biased region" description="Basic residues" evidence="1">
    <location>
        <begin position="49"/>
        <end position="61"/>
    </location>
</feature>
<evidence type="ECO:0000313" key="3">
    <source>
        <dbReference type="Proteomes" id="UP001140094"/>
    </source>
</evidence>
<dbReference type="AlphaFoldDB" id="A0A9W8HT30"/>
<dbReference type="Proteomes" id="UP001140094">
    <property type="component" value="Unassembled WGS sequence"/>
</dbReference>
<dbReference type="EMBL" id="JANBUO010003191">
    <property type="protein sequence ID" value="KAJ2792196.1"/>
    <property type="molecule type" value="Genomic_DNA"/>
</dbReference>
<organism evidence="2 3">
    <name type="scientific">Coemansia guatemalensis</name>
    <dbReference type="NCBI Taxonomy" id="2761395"/>
    <lineage>
        <taxon>Eukaryota</taxon>
        <taxon>Fungi</taxon>
        <taxon>Fungi incertae sedis</taxon>
        <taxon>Zoopagomycota</taxon>
        <taxon>Kickxellomycotina</taxon>
        <taxon>Kickxellomycetes</taxon>
        <taxon>Kickxellales</taxon>
        <taxon>Kickxellaceae</taxon>
        <taxon>Coemansia</taxon>
    </lineage>
</organism>
<gene>
    <name evidence="2" type="ORF">H4R20_006774</name>
</gene>
<comment type="caution">
    <text evidence="2">The sequence shown here is derived from an EMBL/GenBank/DDBJ whole genome shotgun (WGS) entry which is preliminary data.</text>
</comment>
<evidence type="ECO:0000313" key="2">
    <source>
        <dbReference type="EMBL" id="KAJ2792196.1"/>
    </source>
</evidence>
<protein>
    <submittedName>
        <fullName evidence="2">Uncharacterized protein</fullName>
    </submittedName>
</protein>
<reference evidence="2" key="1">
    <citation type="submission" date="2022-07" db="EMBL/GenBank/DDBJ databases">
        <title>Phylogenomic reconstructions and comparative analyses of Kickxellomycotina fungi.</title>
        <authorList>
            <person name="Reynolds N.K."/>
            <person name="Stajich J.E."/>
            <person name="Barry K."/>
            <person name="Grigoriev I.V."/>
            <person name="Crous P."/>
            <person name="Smith M.E."/>
        </authorList>
    </citation>
    <scope>NUCLEOTIDE SEQUENCE</scope>
    <source>
        <strain evidence="2">NRRL 1565</strain>
    </source>
</reference>
<accession>A0A9W8HT30</accession>
<evidence type="ECO:0000256" key="1">
    <source>
        <dbReference type="SAM" id="MobiDB-lite"/>
    </source>
</evidence>
<proteinExistence type="predicted"/>
<feature type="non-terminal residue" evidence="2">
    <location>
        <position position="1"/>
    </location>
</feature>
<name>A0A9W8HT30_9FUNG</name>
<sequence length="61" mass="7084">LTESCQQKLHPTKSIRLQMVNDHQGRQPQKLPNTRQMTRITRGWCSHPQAKRRSGPAHATR</sequence>
<feature type="region of interest" description="Disordered" evidence="1">
    <location>
        <begin position="1"/>
        <end position="61"/>
    </location>
</feature>